<dbReference type="EMBL" id="PNYB01000003">
    <property type="protein sequence ID" value="PMS26987.1"/>
    <property type="molecule type" value="Genomic_DNA"/>
</dbReference>
<protein>
    <recommendedName>
        <fullName evidence="4">DNA gyrase subunit B</fullName>
    </recommendedName>
</protein>
<evidence type="ECO:0008006" key="4">
    <source>
        <dbReference type="Google" id="ProtNLM"/>
    </source>
</evidence>
<dbReference type="RefSeq" id="WP_102608562.1">
    <property type="nucleotide sequence ID" value="NZ_CADIKD010000016.1"/>
</dbReference>
<sequence>MQAASTRVASSAHGAAGRRARAIASAALKVAYPLVILASLRVGSPRFIGLALLVLLWLQRWLGAGSIGTLLARLTRLEWALALGLSSWSAGIALTGSETLLRAYPILVNGGMLVAFGATLCGGGPSMIEKFARLRAPDLDARAVRYTRRVTQLWCVFFALNGTVSMAIALWGSRAQWAFYNGVVAYLLIGALIVAEIVWRHAFSARGKAR</sequence>
<dbReference type="Proteomes" id="UP000235347">
    <property type="component" value="Unassembled WGS sequence"/>
</dbReference>
<keyword evidence="1" id="KW-1133">Transmembrane helix</keyword>
<evidence type="ECO:0000313" key="3">
    <source>
        <dbReference type="Proteomes" id="UP000235347"/>
    </source>
</evidence>
<feature type="transmembrane region" description="Helical" evidence="1">
    <location>
        <begin position="149"/>
        <end position="171"/>
    </location>
</feature>
<feature type="transmembrane region" description="Helical" evidence="1">
    <location>
        <begin position="20"/>
        <end position="41"/>
    </location>
</feature>
<keyword evidence="1" id="KW-0812">Transmembrane</keyword>
<evidence type="ECO:0000313" key="2">
    <source>
        <dbReference type="EMBL" id="PMS26987.1"/>
    </source>
</evidence>
<feature type="transmembrane region" description="Helical" evidence="1">
    <location>
        <begin position="103"/>
        <end position="128"/>
    </location>
</feature>
<gene>
    <name evidence="2" type="ORF">C0Z19_04195</name>
</gene>
<reference evidence="2 3" key="1">
    <citation type="submission" date="2018-01" db="EMBL/GenBank/DDBJ databases">
        <title>Whole genome analyses suggest that Burkholderia sensu lato contains two further novel genera in the rhizoxinica-symbiotica group Mycetohabitans gen. nov., and Trinickia gen. nov.: implications for the evolution of diazotrophy and nodulation in the Burkholderiaceae.</title>
        <authorList>
            <person name="Estrada-de los Santos P."/>
            <person name="Palmer M."/>
            <person name="Chavez-Ramirez B."/>
            <person name="Beukes C."/>
            <person name="Steenkamp E.T."/>
            <person name="Hirsch A.M."/>
            <person name="Manyaka P."/>
            <person name="Maluk M."/>
            <person name="Lafos M."/>
            <person name="Crook M."/>
            <person name="Gross E."/>
            <person name="Simon M.F."/>
            <person name="Bueno dos Reis Junior F."/>
            <person name="Poole P.S."/>
            <person name="Venter S.N."/>
            <person name="James E.K."/>
        </authorList>
    </citation>
    <scope>NUCLEOTIDE SEQUENCE [LARGE SCALE GENOMIC DNA]</scope>
    <source>
        <strain evidence="2 3">GP25-8</strain>
    </source>
</reference>
<organism evidence="2 3">
    <name type="scientific">Trinickia soli</name>
    <dbReference type="NCBI Taxonomy" id="380675"/>
    <lineage>
        <taxon>Bacteria</taxon>
        <taxon>Pseudomonadati</taxon>
        <taxon>Pseudomonadota</taxon>
        <taxon>Betaproteobacteria</taxon>
        <taxon>Burkholderiales</taxon>
        <taxon>Burkholderiaceae</taxon>
        <taxon>Trinickia</taxon>
    </lineage>
</organism>
<feature type="transmembrane region" description="Helical" evidence="1">
    <location>
        <begin position="47"/>
        <end position="72"/>
    </location>
</feature>
<proteinExistence type="predicted"/>
<name>A0A2N7WC68_9BURK</name>
<accession>A0A2N7WC68</accession>
<evidence type="ECO:0000256" key="1">
    <source>
        <dbReference type="SAM" id="Phobius"/>
    </source>
</evidence>
<dbReference type="AlphaFoldDB" id="A0A2N7WC68"/>
<keyword evidence="3" id="KW-1185">Reference proteome</keyword>
<comment type="caution">
    <text evidence="2">The sequence shown here is derived from an EMBL/GenBank/DDBJ whole genome shotgun (WGS) entry which is preliminary data.</text>
</comment>
<feature type="transmembrane region" description="Helical" evidence="1">
    <location>
        <begin position="177"/>
        <end position="199"/>
    </location>
</feature>
<feature type="transmembrane region" description="Helical" evidence="1">
    <location>
        <begin position="79"/>
        <end position="97"/>
    </location>
</feature>
<keyword evidence="1" id="KW-0472">Membrane</keyword>